<dbReference type="AlphaFoldDB" id="A0A9W7DM20"/>
<feature type="region of interest" description="Disordered" evidence="3">
    <location>
        <begin position="596"/>
        <end position="622"/>
    </location>
</feature>
<dbReference type="Pfam" id="PF13424">
    <property type="entry name" value="TPR_12"/>
    <property type="match status" value="1"/>
</dbReference>
<organism evidence="4 5">
    <name type="scientific">Triparma laevis f. longispina</name>
    <dbReference type="NCBI Taxonomy" id="1714387"/>
    <lineage>
        <taxon>Eukaryota</taxon>
        <taxon>Sar</taxon>
        <taxon>Stramenopiles</taxon>
        <taxon>Ochrophyta</taxon>
        <taxon>Bolidophyceae</taxon>
        <taxon>Parmales</taxon>
        <taxon>Triparmaceae</taxon>
        <taxon>Triparma</taxon>
    </lineage>
</organism>
<dbReference type="Proteomes" id="UP001165122">
    <property type="component" value="Unassembled WGS sequence"/>
</dbReference>
<evidence type="ECO:0000313" key="4">
    <source>
        <dbReference type="EMBL" id="GMH48018.1"/>
    </source>
</evidence>
<reference evidence="5" key="1">
    <citation type="journal article" date="2023" name="Commun. Biol.">
        <title>Genome analysis of Parmales, the sister group of diatoms, reveals the evolutionary specialization of diatoms from phago-mixotrophs to photoautotrophs.</title>
        <authorList>
            <person name="Ban H."/>
            <person name="Sato S."/>
            <person name="Yoshikawa S."/>
            <person name="Yamada K."/>
            <person name="Nakamura Y."/>
            <person name="Ichinomiya M."/>
            <person name="Sato N."/>
            <person name="Blanc-Mathieu R."/>
            <person name="Endo H."/>
            <person name="Kuwata A."/>
            <person name="Ogata H."/>
        </authorList>
    </citation>
    <scope>NUCLEOTIDE SEQUENCE [LARGE SCALE GENOMIC DNA]</scope>
    <source>
        <strain evidence="5">NIES 3700</strain>
    </source>
</reference>
<protein>
    <submittedName>
        <fullName evidence="4">Uncharacterized protein</fullName>
    </submittedName>
</protein>
<evidence type="ECO:0000256" key="3">
    <source>
        <dbReference type="SAM" id="MobiDB-lite"/>
    </source>
</evidence>
<comment type="caution">
    <text evidence="4">The sequence shown here is derived from an EMBL/GenBank/DDBJ whole genome shotgun (WGS) entry which is preliminary data.</text>
</comment>
<name>A0A9W7DM20_9STRA</name>
<accession>A0A9W7DM20</accession>
<dbReference type="PANTHER" id="PTHR45641:SF19">
    <property type="entry name" value="NEPHROCYSTIN-3"/>
    <property type="match status" value="1"/>
</dbReference>
<dbReference type="OrthoDB" id="47749at2759"/>
<evidence type="ECO:0000313" key="5">
    <source>
        <dbReference type="Proteomes" id="UP001165122"/>
    </source>
</evidence>
<sequence length="790" mass="87862">MGCTGSKPATPPSDKTEEGEDGPPSFGDTSNEKMEPDQTPKAVTPNSESVDNINIEVKVKNMNPTVVNSTAGKVTGIELSDSTQDNLGLLASFSEHRATFETIVSTLDLGPLTSDAKLESFDASDVTNGGGVALVGLAEQTQKHGGGLEAKAAAKQKIRELTSVLNNGWVDGEDNDDDSLALGDNVIFGEPPEQHKIAAKINLPSIPAMVSFLKKVLVGDGKVLGLRNEFVETGHVHIAIDFDGIVCDISLTLDSCKDIVGELHEVLDKMVNGNVASPSTLAKKLLPFLKVINFKELSVFYLVETLNKESDKDMDAIHDIADLFSEPILNDYVLETHSLNTIETIKEKKERRKQKAMEVIQRSLHGVTAKYFIPWKNFYVEEKKKRVVEAKMVAEEAKKPKEPVLDKLWELGKKQLNGNNERDLAMSTFQQAMEGYTILFGPSHPKRVNVLGMISLIHHEGKDYEKAILGYREVLGEQEKWKDDVDVDSCITTHHNLAVCLWSAGELEDALREKEALLEKVEDVYGETHSKTLNILNNLGAIYDEMKDHTRAIEFYSFALEGRLQKTGEEHPKTLGIIMNIGIAYCKSGEVRKKMRGERGEGGAKGESEERTTTAKSEAKSKVFDKGNEHMARALKGYEKRYGKEHRMTSVCAQNYFKCLKDAGEGGGRGGERLKKFYKDYPKFAKGRDRRELLIGVWKSKEGGAGVCCFLKHDLAAVKVEVDTYQCDFCYAKIGAEEDVKECKQCDFALCKGCFERKEEHWSTKVKRRRKTMRDESGEVIQPIKWGHLG</sequence>
<dbReference type="EMBL" id="BRXW01000362">
    <property type="protein sequence ID" value="GMH48018.1"/>
    <property type="molecule type" value="Genomic_DNA"/>
</dbReference>
<dbReference type="PANTHER" id="PTHR45641">
    <property type="entry name" value="TETRATRICOPEPTIDE REPEAT PROTEIN (AFU_ORTHOLOGUE AFUA_6G03870)"/>
    <property type="match status" value="1"/>
</dbReference>
<dbReference type="Gene3D" id="1.25.40.10">
    <property type="entry name" value="Tetratricopeptide repeat domain"/>
    <property type="match status" value="1"/>
</dbReference>
<dbReference type="InterPro" id="IPR011990">
    <property type="entry name" value="TPR-like_helical_dom_sf"/>
</dbReference>
<feature type="region of interest" description="Disordered" evidence="3">
    <location>
        <begin position="1"/>
        <end position="49"/>
    </location>
</feature>
<proteinExistence type="predicted"/>
<keyword evidence="5" id="KW-1185">Reference proteome</keyword>
<evidence type="ECO:0000256" key="2">
    <source>
        <dbReference type="ARBA" id="ARBA00022803"/>
    </source>
</evidence>
<keyword evidence="2" id="KW-0802">TPR repeat</keyword>
<dbReference type="SUPFAM" id="SSF48452">
    <property type="entry name" value="TPR-like"/>
    <property type="match status" value="1"/>
</dbReference>
<evidence type="ECO:0000256" key="1">
    <source>
        <dbReference type="ARBA" id="ARBA00022737"/>
    </source>
</evidence>
<gene>
    <name evidence="4" type="ORF">TrLO_g12601</name>
</gene>
<keyword evidence="1" id="KW-0677">Repeat</keyword>